<reference evidence="10 11" key="1">
    <citation type="submission" date="2021-12" db="EMBL/GenBank/DDBJ databases">
        <title>Genome sequencing of bacteria with rrn-lacking chromosome and rrn-plasmid.</title>
        <authorList>
            <person name="Anda M."/>
            <person name="Iwasaki W."/>
        </authorList>
    </citation>
    <scope>NUCLEOTIDE SEQUENCE [LARGE SCALE GENOMIC DNA]</scope>
    <source>
        <strain evidence="10 11">NBRC 15940</strain>
    </source>
</reference>
<protein>
    <recommendedName>
        <fullName evidence="9">Geranylgeranylglyceryl phosphate synthase</fullName>
        <shortName evidence="9">GGGP synthase</shortName>
        <shortName evidence="9">GGGPS</shortName>
        <ecNumber evidence="9">2.5.1.41</ecNumber>
    </recommendedName>
    <alternativeName>
        <fullName evidence="9">(S)-3-O-geranylgeranylglyceryl phosphate synthase</fullName>
    </alternativeName>
    <alternativeName>
        <fullName evidence="9">Phosphoglycerol geranylgeranyltransferase</fullName>
    </alternativeName>
</protein>
<dbReference type="Proteomes" id="UP001310022">
    <property type="component" value="Unassembled WGS sequence"/>
</dbReference>
<dbReference type="PANTHER" id="PTHR40029">
    <property type="match status" value="1"/>
</dbReference>
<comment type="caution">
    <text evidence="10">The sequence shown here is derived from an EMBL/GenBank/DDBJ whole genome shotgun (WGS) entry which is preliminary data.</text>
</comment>
<keyword evidence="11" id="KW-1185">Reference proteome</keyword>
<keyword evidence="1 9" id="KW-0444">Lipid biosynthesis</keyword>
<dbReference type="Gene3D" id="3.20.20.390">
    <property type="entry name" value="FMN-linked oxidoreductases"/>
    <property type="match status" value="1"/>
</dbReference>
<keyword evidence="3 9" id="KW-0479">Metal-binding</keyword>
<dbReference type="InterPro" id="IPR039074">
    <property type="entry name" value="GGGP/HepGP_synthase_I"/>
</dbReference>
<comment type="cofactor">
    <cofactor evidence="9">
        <name>Mg(2+)</name>
        <dbReference type="ChEBI" id="CHEBI:18420"/>
    </cofactor>
</comment>
<dbReference type="NCBIfam" id="NF003198">
    <property type="entry name" value="PRK04169.1-2"/>
    <property type="match status" value="1"/>
</dbReference>
<comment type="similarity">
    <text evidence="9">Belongs to the GGGP/HepGP synthase family. Group II subfamily.</text>
</comment>
<dbReference type="InterPro" id="IPR038597">
    <property type="entry name" value="GGGP/HepGP_synthase_sf"/>
</dbReference>
<dbReference type="InterPro" id="IPR008205">
    <property type="entry name" value="GGGP_HepGP_synthase"/>
</dbReference>
<dbReference type="InterPro" id="IPR010946">
    <property type="entry name" value="GGGP_synth"/>
</dbReference>
<feature type="binding site" evidence="9">
    <location>
        <begin position="238"/>
        <end position="239"/>
    </location>
    <ligand>
        <name>sn-glycerol 1-phosphate</name>
        <dbReference type="ChEBI" id="CHEBI:57685"/>
    </ligand>
</feature>
<comment type="catalytic activity">
    <reaction evidence="8 9">
        <text>sn-glycerol 1-phosphate + (2E,6E,10E)-geranylgeranyl diphosphate = sn-3-O-(geranylgeranyl)glycerol 1-phosphate + diphosphate</text>
        <dbReference type="Rhea" id="RHEA:23404"/>
        <dbReference type="ChEBI" id="CHEBI:33019"/>
        <dbReference type="ChEBI" id="CHEBI:57677"/>
        <dbReference type="ChEBI" id="CHEBI:57685"/>
        <dbReference type="ChEBI" id="CHEBI:58756"/>
        <dbReference type="EC" id="2.5.1.41"/>
    </reaction>
</comment>
<dbReference type="NCBIfam" id="TIGR01768">
    <property type="entry name" value="GGGP-family"/>
    <property type="match status" value="1"/>
</dbReference>
<evidence type="ECO:0000313" key="11">
    <source>
        <dbReference type="Proteomes" id="UP001310022"/>
    </source>
</evidence>
<dbReference type="EC" id="2.5.1.41" evidence="9"/>
<comment type="function">
    <text evidence="9">Prenyltransferase that catalyzes the transfer of the geranylgeranyl moiety of geranylgeranyl diphosphate (GGPP) to the C3 hydroxyl of sn-glycerol-1-phosphate (G1P).</text>
</comment>
<dbReference type="NCBIfam" id="TIGR01769">
    <property type="entry name" value="GGGP"/>
    <property type="match status" value="1"/>
</dbReference>
<name>A0AAN4W004_9BACT</name>
<organism evidence="10 11">
    <name type="scientific">Persicobacter diffluens</name>
    <dbReference type="NCBI Taxonomy" id="981"/>
    <lineage>
        <taxon>Bacteria</taxon>
        <taxon>Pseudomonadati</taxon>
        <taxon>Bacteroidota</taxon>
        <taxon>Cytophagia</taxon>
        <taxon>Cytophagales</taxon>
        <taxon>Persicobacteraceae</taxon>
        <taxon>Persicobacter</taxon>
    </lineage>
</organism>
<evidence type="ECO:0000256" key="6">
    <source>
        <dbReference type="ARBA" id="ARBA00023209"/>
    </source>
</evidence>
<dbReference type="SUPFAM" id="SSF51395">
    <property type="entry name" value="FMN-linked oxidoreductases"/>
    <property type="match status" value="1"/>
</dbReference>
<accession>A0AAN4W004</accession>
<dbReference type="GO" id="GO:0000287">
    <property type="term" value="F:magnesium ion binding"/>
    <property type="evidence" value="ECO:0007669"/>
    <property type="project" value="UniProtKB-UniRule"/>
</dbReference>
<evidence type="ECO:0000256" key="8">
    <source>
        <dbReference type="ARBA" id="ARBA00047288"/>
    </source>
</evidence>
<dbReference type="GO" id="GO:0120536">
    <property type="term" value="F:heptaprenylglyceryl phosphate synthase activity"/>
    <property type="evidence" value="ECO:0007669"/>
    <property type="project" value="UniProtKB-ARBA"/>
</dbReference>
<comment type="caution">
    <text evidence="9">Lacks conserved residue(s) required for the propagation of feature annotation.</text>
</comment>
<evidence type="ECO:0000256" key="7">
    <source>
        <dbReference type="ARBA" id="ARBA00023264"/>
    </source>
</evidence>
<feature type="binding site" evidence="9">
    <location>
        <position position="35"/>
    </location>
    <ligand>
        <name>Mg(2+)</name>
        <dbReference type="ChEBI" id="CHEBI:18420"/>
    </ligand>
</feature>
<evidence type="ECO:0000256" key="3">
    <source>
        <dbReference type="ARBA" id="ARBA00022723"/>
    </source>
</evidence>
<dbReference type="GO" id="GO:0047294">
    <property type="term" value="F:phosphoglycerol geranylgeranyltransferase activity"/>
    <property type="evidence" value="ECO:0007669"/>
    <property type="project" value="UniProtKB-UniRule"/>
</dbReference>
<feature type="binding site" evidence="9">
    <location>
        <begin position="216"/>
        <end position="217"/>
    </location>
    <ligand>
        <name>sn-glycerol 1-phosphate</name>
        <dbReference type="ChEBI" id="CHEBI:57685"/>
    </ligand>
</feature>
<evidence type="ECO:0000256" key="4">
    <source>
        <dbReference type="ARBA" id="ARBA00022842"/>
    </source>
</evidence>
<dbReference type="EMBL" id="BQKE01000001">
    <property type="protein sequence ID" value="GJM62359.1"/>
    <property type="molecule type" value="Genomic_DNA"/>
</dbReference>
<evidence type="ECO:0000256" key="2">
    <source>
        <dbReference type="ARBA" id="ARBA00022679"/>
    </source>
</evidence>
<dbReference type="GO" id="GO:0005737">
    <property type="term" value="C:cytoplasm"/>
    <property type="evidence" value="ECO:0007669"/>
    <property type="project" value="InterPro"/>
</dbReference>
<dbReference type="GO" id="GO:0046474">
    <property type="term" value="P:glycerophospholipid biosynthetic process"/>
    <property type="evidence" value="ECO:0007669"/>
    <property type="project" value="UniProtKB-UniRule"/>
</dbReference>
<keyword evidence="7 9" id="KW-1208">Phospholipid metabolism</keyword>
<dbReference type="HAMAP" id="MF_00112">
    <property type="entry name" value="GGGP_HepGP_synthase"/>
    <property type="match status" value="1"/>
</dbReference>
<evidence type="ECO:0000256" key="9">
    <source>
        <dbReference type="HAMAP-Rule" id="MF_00112"/>
    </source>
</evidence>
<feature type="binding site" evidence="9">
    <location>
        <begin position="185"/>
        <end position="191"/>
    </location>
    <ligand>
        <name>sn-glycerol 1-phosphate</name>
        <dbReference type="ChEBI" id="CHEBI:57685"/>
    </ligand>
</feature>
<dbReference type="PANTHER" id="PTHR40029:SF2">
    <property type="entry name" value="HEPTAPRENYLGLYCERYL PHOSPHATE SYNTHASE"/>
    <property type="match status" value="1"/>
</dbReference>
<feature type="binding site" evidence="9">
    <location>
        <position position="65"/>
    </location>
    <ligand>
        <name>Mg(2+)</name>
        <dbReference type="ChEBI" id="CHEBI:18420"/>
    </ligand>
</feature>
<keyword evidence="6 9" id="KW-0594">Phospholipid biosynthesis</keyword>
<dbReference type="Pfam" id="PF01884">
    <property type="entry name" value="PcrB"/>
    <property type="match status" value="1"/>
</dbReference>
<gene>
    <name evidence="10" type="primary">pcrB</name>
    <name evidence="10" type="ORF">PEDI_29110</name>
</gene>
<proteinExistence type="inferred from homology"/>
<sequence>MNSLEKWGKNSMNHIYPTIVKKQTSAKKMLAVLIDPDKAHDQESLTPLLEKCQDSGVDFIFVGGSRVPEGYTEKAVNVIKEHTHIPVLLFPGHSNQISQKADALLFLSLISGRNPEFLIGHHIKAAPQLKKWGLESIPTGYILIDGGKITSVAAVSQTVPLPSDEPKLIANTALAGQFLGMKLIYLEAGSGALEAVSSQIIRQVKDELEIPLIVGGGINTADKAAWAWAAGADLIVMGNSLERKPALLEEVLRIKENYNNNL</sequence>
<dbReference type="AlphaFoldDB" id="A0AAN4W004"/>
<evidence type="ECO:0000256" key="5">
    <source>
        <dbReference type="ARBA" id="ARBA00023098"/>
    </source>
</evidence>
<keyword evidence="5 9" id="KW-0443">Lipid metabolism</keyword>
<keyword evidence="2 9" id="KW-0808">Transferase</keyword>
<keyword evidence="4 9" id="KW-0460">Magnesium</keyword>
<evidence type="ECO:0000313" key="10">
    <source>
        <dbReference type="EMBL" id="GJM62359.1"/>
    </source>
</evidence>
<evidence type="ECO:0000256" key="1">
    <source>
        <dbReference type="ARBA" id="ARBA00022516"/>
    </source>
</evidence>